<dbReference type="Gramene" id="GBG91604">
    <property type="protein sequence ID" value="GBG91604"/>
    <property type="gene ID" value="CBR_g52637"/>
</dbReference>
<proteinExistence type="predicted"/>
<gene>
    <name evidence="1" type="ORF">CBR_g52637</name>
</gene>
<organism evidence="1 2">
    <name type="scientific">Chara braunii</name>
    <name type="common">Braun's stonewort</name>
    <dbReference type="NCBI Taxonomy" id="69332"/>
    <lineage>
        <taxon>Eukaryota</taxon>
        <taxon>Viridiplantae</taxon>
        <taxon>Streptophyta</taxon>
        <taxon>Charophyceae</taxon>
        <taxon>Charales</taxon>
        <taxon>Characeae</taxon>
        <taxon>Chara</taxon>
    </lineage>
</organism>
<protein>
    <submittedName>
        <fullName evidence="1">Uncharacterized protein</fullName>
    </submittedName>
</protein>
<dbReference type="AlphaFoldDB" id="A0A388MAK6"/>
<evidence type="ECO:0000313" key="2">
    <source>
        <dbReference type="Proteomes" id="UP000265515"/>
    </source>
</evidence>
<accession>A0A388MAK6</accession>
<comment type="caution">
    <text evidence="1">The sequence shown here is derived from an EMBL/GenBank/DDBJ whole genome shotgun (WGS) entry which is preliminary data.</text>
</comment>
<keyword evidence="2" id="KW-1185">Reference proteome</keyword>
<reference evidence="1 2" key="1">
    <citation type="journal article" date="2018" name="Cell">
        <title>The Chara Genome: Secondary Complexity and Implications for Plant Terrestrialization.</title>
        <authorList>
            <person name="Nishiyama T."/>
            <person name="Sakayama H."/>
            <person name="Vries J.D."/>
            <person name="Buschmann H."/>
            <person name="Saint-Marcoux D."/>
            <person name="Ullrich K.K."/>
            <person name="Haas F.B."/>
            <person name="Vanderstraeten L."/>
            <person name="Becker D."/>
            <person name="Lang D."/>
            <person name="Vosolsobe S."/>
            <person name="Rombauts S."/>
            <person name="Wilhelmsson P.K.I."/>
            <person name="Janitza P."/>
            <person name="Kern R."/>
            <person name="Heyl A."/>
            <person name="Rumpler F."/>
            <person name="Villalobos L.I.A.C."/>
            <person name="Clay J.M."/>
            <person name="Skokan R."/>
            <person name="Toyoda A."/>
            <person name="Suzuki Y."/>
            <person name="Kagoshima H."/>
            <person name="Schijlen E."/>
            <person name="Tajeshwar N."/>
            <person name="Catarino B."/>
            <person name="Hetherington A.J."/>
            <person name="Saltykova A."/>
            <person name="Bonnot C."/>
            <person name="Breuninger H."/>
            <person name="Symeonidi A."/>
            <person name="Radhakrishnan G.V."/>
            <person name="Van Nieuwerburgh F."/>
            <person name="Deforce D."/>
            <person name="Chang C."/>
            <person name="Karol K.G."/>
            <person name="Hedrich R."/>
            <person name="Ulvskov P."/>
            <person name="Glockner G."/>
            <person name="Delwiche C.F."/>
            <person name="Petrasek J."/>
            <person name="Van de Peer Y."/>
            <person name="Friml J."/>
            <person name="Beilby M."/>
            <person name="Dolan L."/>
            <person name="Kohara Y."/>
            <person name="Sugano S."/>
            <person name="Fujiyama A."/>
            <person name="Delaux P.-M."/>
            <person name="Quint M."/>
            <person name="TheiBen G."/>
            <person name="Hagemann M."/>
            <person name="Harholt J."/>
            <person name="Dunand C."/>
            <person name="Zachgo S."/>
            <person name="Langdale J."/>
            <person name="Maumus F."/>
            <person name="Straeten D.V.D."/>
            <person name="Gould S.B."/>
            <person name="Rensing S.A."/>
        </authorList>
    </citation>
    <scope>NUCLEOTIDE SEQUENCE [LARGE SCALE GENOMIC DNA]</scope>
    <source>
        <strain evidence="1 2">S276</strain>
    </source>
</reference>
<sequence length="147" mass="16102">MATSAWLHRHDSNQIAVLGFPRTIAPLPSLGRWRHRHGSVHRYGSIAMARSIDMAPSPSLVFVAHRHCLSSSMYLIILAVVRTGSFLASPLISLEVICWSNGLVAPPCALTEDGNAQVKELLRPMSCRLPPSLLSMVPLRTRSLADL</sequence>
<evidence type="ECO:0000313" key="1">
    <source>
        <dbReference type="EMBL" id="GBG91604.1"/>
    </source>
</evidence>
<dbReference type="Proteomes" id="UP000265515">
    <property type="component" value="Unassembled WGS sequence"/>
</dbReference>
<name>A0A388MAK6_CHABU</name>
<dbReference type="EMBL" id="BFEA01000925">
    <property type="protein sequence ID" value="GBG91604.1"/>
    <property type="molecule type" value="Genomic_DNA"/>
</dbReference>